<comment type="subunit">
    <text evidence="10">Probably interacts with PlsX.</text>
</comment>
<comment type="subcellular location">
    <subcellularLocation>
        <location evidence="10">Cell membrane</location>
        <topology evidence="10">Multi-pass membrane protein</topology>
    </subcellularLocation>
</comment>
<evidence type="ECO:0000256" key="7">
    <source>
        <dbReference type="ARBA" id="ARBA00023136"/>
    </source>
</evidence>
<comment type="pathway">
    <text evidence="10">Lipid metabolism; phospholipid metabolism.</text>
</comment>
<evidence type="ECO:0000313" key="11">
    <source>
        <dbReference type="EMBL" id="OAB46935.1"/>
    </source>
</evidence>
<dbReference type="OrthoDB" id="9777124at2"/>
<comment type="caution">
    <text evidence="11">The sequence shown here is derived from an EMBL/GenBank/DDBJ whole genome shotgun (WGS) entry which is preliminary data.</text>
</comment>
<dbReference type="GO" id="GO:0043772">
    <property type="term" value="F:acyl-phosphate glycerol-3-phosphate acyltransferase activity"/>
    <property type="evidence" value="ECO:0007669"/>
    <property type="project" value="UniProtKB-UniRule"/>
</dbReference>
<keyword evidence="1 10" id="KW-1003">Cell membrane</keyword>
<feature type="transmembrane region" description="Helical" evidence="10">
    <location>
        <begin position="81"/>
        <end position="100"/>
    </location>
</feature>
<evidence type="ECO:0000256" key="4">
    <source>
        <dbReference type="ARBA" id="ARBA00022692"/>
    </source>
</evidence>
<name>A0A162MC04_9BACL</name>
<keyword evidence="11" id="KW-0012">Acyltransferase</keyword>
<keyword evidence="12" id="KW-1185">Reference proteome</keyword>
<proteinExistence type="inferred from homology"/>
<protein>
    <recommendedName>
        <fullName evidence="10">Glycerol-3-phosphate acyltransferase</fullName>
    </recommendedName>
    <alternativeName>
        <fullName evidence="10">Acyl-PO4 G3P acyltransferase</fullName>
    </alternativeName>
    <alternativeName>
        <fullName evidence="10">Acyl-phosphate--glycerol-3-phosphate acyltransferase</fullName>
    </alternativeName>
    <alternativeName>
        <fullName evidence="10">G3P acyltransferase</fullName>
        <shortName evidence="10">GPAT</shortName>
        <ecNumber evidence="10">2.3.1.275</ecNumber>
    </alternativeName>
    <alternativeName>
        <fullName evidence="10">Lysophosphatidic acid synthase</fullName>
        <shortName evidence="10">LPA synthase</shortName>
    </alternativeName>
</protein>
<evidence type="ECO:0000256" key="1">
    <source>
        <dbReference type="ARBA" id="ARBA00022475"/>
    </source>
</evidence>
<keyword evidence="8 10" id="KW-0594">Phospholipid biosynthesis</keyword>
<comment type="function">
    <text evidence="10">Catalyzes the transfer of an acyl group from acyl-phosphate (acyl-PO(4)) to glycerol-3-phosphate (G3P) to form lysophosphatidic acid (LPA). This enzyme utilizes acyl-phosphate as fatty acyl donor, but not acyl-CoA or acyl-ACP.</text>
</comment>
<dbReference type="EC" id="2.3.1.275" evidence="10"/>
<dbReference type="Proteomes" id="UP000077355">
    <property type="component" value="Unassembled WGS sequence"/>
</dbReference>
<dbReference type="SMART" id="SM01207">
    <property type="entry name" value="G3P_acyltransf"/>
    <property type="match status" value="1"/>
</dbReference>
<keyword evidence="4 10" id="KW-0812">Transmembrane</keyword>
<evidence type="ECO:0000256" key="8">
    <source>
        <dbReference type="ARBA" id="ARBA00023209"/>
    </source>
</evidence>
<evidence type="ECO:0000256" key="9">
    <source>
        <dbReference type="ARBA" id="ARBA00023264"/>
    </source>
</evidence>
<dbReference type="InterPro" id="IPR003811">
    <property type="entry name" value="G3P_acylTferase_PlsY"/>
</dbReference>
<dbReference type="PANTHER" id="PTHR30309:SF0">
    <property type="entry name" value="GLYCEROL-3-PHOSPHATE ACYLTRANSFERASE-RELATED"/>
    <property type="match status" value="1"/>
</dbReference>
<dbReference type="GO" id="GO:0005886">
    <property type="term" value="C:plasma membrane"/>
    <property type="evidence" value="ECO:0007669"/>
    <property type="project" value="UniProtKB-SubCell"/>
</dbReference>
<organism evidence="11 12">
    <name type="scientific">Paenibacillus antarcticus</name>
    <dbReference type="NCBI Taxonomy" id="253703"/>
    <lineage>
        <taxon>Bacteria</taxon>
        <taxon>Bacillati</taxon>
        <taxon>Bacillota</taxon>
        <taxon>Bacilli</taxon>
        <taxon>Bacillales</taxon>
        <taxon>Paenibacillaceae</taxon>
        <taxon>Paenibacillus</taxon>
    </lineage>
</organism>
<evidence type="ECO:0000256" key="10">
    <source>
        <dbReference type="HAMAP-Rule" id="MF_01043"/>
    </source>
</evidence>
<dbReference type="NCBIfam" id="TIGR00023">
    <property type="entry name" value="glycerol-3-phosphate 1-O-acyltransferase PlsY"/>
    <property type="match status" value="1"/>
</dbReference>
<evidence type="ECO:0000256" key="5">
    <source>
        <dbReference type="ARBA" id="ARBA00022989"/>
    </source>
</evidence>
<dbReference type="Pfam" id="PF02660">
    <property type="entry name" value="G3P_acyltransf"/>
    <property type="match status" value="1"/>
</dbReference>
<dbReference type="UniPathway" id="UPA00085"/>
<feature type="transmembrane region" description="Helical" evidence="10">
    <location>
        <begin position="112"/>
        <end position="136"/>
    </location>
</feature>
<accession>A0A162MC04</accession>
<feature type="transmembrane region" description="Helical" evidence="10">
    <location>
        <begin position="6"/>
        <end position="24"/>
    </location>
</feature>
<dbReference type="AlphaFoldDB" id="A0A162MC04"/>
<dbReference type="GO" id="GO:0008654">
    <property type="term" value="P:phospholipid biosynthetic process"/>
    <property type="evidence" value="ECO:0007669"/>
    <property type="project" value="UniProtKB-UniRule"/>
</dbReference>
<gene>
    <name evidence="10" type="primary">plsY</name>
    <name evidence="11" type="ORF">PBAT_09750</name>
</gene>
<keyword evidence="7 10" id="KW-0472">Membrane</keyword>
<reference evidence="11 12" key="1">
    <citation type="submission" date="2016-03" db="EMBL/GenBank/DDBJ databases">
        <title>Draft genome sequence of Paenibacillus antarcticus CECT 5836.</title>
        <authorList>
            <person name="Shin S.-K."/>
            <person name="Yi H."/>
        </authorList>
    </citation>
    <scope>NUCLEOTIDE SEQUENCE [LARGE SCALE GENOMIC DNA]</scope>
    <source>
        <strain evidence="11 12">CECT 5836</strain>
    </source>
</reference>
<keyword evidence="6 10" id="KW-0443">Lipid metabolism</keyword>
<evidence type="ECO:0000256" key="2">
    <source>
        <dbReference type="ARBA" id="ARBA00022516"/>
    </source>
</evidence>
<keyword evidence="9 10" id="KW-1208">Phospholipid metabolism</keyword>
<feature type="transmembrane region" description="Helical" evidence="10">
    <location>
        <begin position="54"/>
        <end position="75"/>
    </location>
</feature>
<dbReference type="RefSeq" id="WP_068648969.1">
    <property type="nucleotide sequence ID" value="NZ_CP043611.1"/>
</dbReference>
<dbReference type="EMBL" id="LVJI01000014">
    <property type="protein sequence ID" value="OAB46935.1"/>
    <property type="molecule type" value="Genomic_DNA"/>
</dbReference>
<comment type="similarity">
    <text evidence="10">Belongs to the PlsY family.</text>
</comment>
<comment type="catalytic activity">
    <reaction evidence="10">
        <text>an acyl phosphate + sn-glycerol 3-phosphate = a 1-acyl-sn-glycero-3-phosphate + phosphate</text>
        <dbReference type="Rhea" id="RHEA:34075"/>
        <dbReference type="ChEBI" id="CHEBI:43474"/>
        <dbReference type="ChEBI" id="CHEBI:57597"/>
        <dbReference type="ChEBI" id="CHEBI:57970"/>
        <dbReference type="ChEBI" id="CHEBI:59918"/>
        <dbReference type="EC" id="2.3.1.275"/>
    </reaction>
</comment>
<dbReference type="HAMAP" id="MF_01043">
    <property type="entry name" value="PlsY"/>
    <property type="match status" value="1"/>
</dbReference>
<keyword evidence="3 10" id="KW-0808">Transferase</keyword>
<keyword evidence="2 10" id="KW-0444">Lipid biosynthesis</keyword>
<dbReference type="PANTHER" id="PTHR30309">
    <property type="entry name" value="INNER MEMBRANE PROTEIN YGIH"/>
    <property type="match status" value="1"/>
</dbReference>
<evidence type="ECO:0000256" key="6">
    <source>
        <dbReference type="ARBA" id="ARBA00023098"/>
    </source>
</evidence>
<evidence type="ECO:0000256" key="3">
    <source>
        <dbReference type="ARBA" id="ARBA00022679"/>
    </source>
</evidence>
<sequence length="208" mass="22124">MLMQIISLIMSYLIGSISFSVLLAKMLKGIDIRQHGSGNAGATNTLRILGKGPAIVVLCLDVLKGIIAVWLGKWLGGDAAWIPAVCGIAAIIGHNWPLYFHFRGGKGVATTIGVLVTLSFFPALIAGVIAIVSIVITRYVSLGSLIFVAITPFVMLLLGGYPSPTFWSSLIIAAFVIFRHRTNIVKIVQHRENKIGSGGSSKGGKRVV</sequence>
<evidence type="ECO:0000313" key="12">
    <source>
        <dbReference type="Proteomes" id="UP000077355"/>
    </source>
</evidence>
<keyword evidence="5 10" id="KW-1133">Transmembrane helix</keyword>